<accession>A0A381S5T5</accession>
<organism evidence="1">
    <name type="scientific">marine metagenome</name>
    <dbReference type="NCBI Taxonomy" id="408172"/>
    <lineage>
        <taxon>unclassified sequences</taxon>
        <taxon>metagenomes</taxon>
        <taxon>ecological metagenomes</taxon>
    </lineage>
</organism>
<dbReference type="AlphaFoldDB" id="A0A381S5T5"/>
<gene>
    <name evidence="1" type="ORF">METZ01_LOCUS52299</name>
</gene>
<protein>
    <submittedName>
        <fullName evidence="1">Uncharacterized protein</fullName>
    </submittedName>
</protein>
<name>A0A381S5T5_9ZZZZ</name>
<sequence length="326" mass="36604">DQYLTNDSETVFHESESERLIAGYGSQFSVWHSSNFKLSLSSFSMRSNLLQYAANMRVGNELIGLPGLLGGSSELGVATQRSEFGFRMPFAFDVGTVGYNNKNSVLSDEYGGLYARGNIENLFSTKADFHGLIGFTFYPSSSGKKLLSPADLESDSTTNLNILDSYALMATTVQVPIKASFIGRLSAAPGFHYMKVAHRLKATTDQELYERAYFDDNEVTELNDDGNSFTRLNSFYIRFDLLGQIGQKPNFIEKLSFLDFIQISKVPFYEFSFQYITGLNMIYTLNLNLSDDFGVSITGLKKNADLKGHWMPDSKFWVGLKYRANF</sequence>
<feature type="non-terminal residue" evidence="1">
    <location>
        <position position="1"/>
    </location>
</feature>
<reference evidence="1" key="1">
    <citation type="submission" date="2018-05" db="EMBL/GenBank/DDBJ databases">
        <authorList>
            <person name="Lanie J.A."/>
            <person name="Ng W.-L."/>
            <person name="Kazmierczak K.M."/>
            <person name="Andrzejewski T.M."/>
            <person name="Davidsen T.M."/>
            <person name="Wayne K.J."/>
            <person name="Tettelin H."/>
            <person name="Glass J.I."/>
            <person name="Rusch D."/>
            <person name="Podicherti R."/>
            <person name="Tsui H.-C.T."/>
            <person name="Winkler M.E."/>
        </authorList>
    </citation>
    <scope>NUCLEOTIDE SEQUENCE</scope>
</reference>
<evidence type="ECO:0000313" key="1">
    <source>
        <dbReference type="EMBL" id="SUZ99445.1"/>
    </source>
</evidence>
<dbReference type="EMBL" id="UINC01002703">
    <property type="protein sequence ID" value="SUZ99445.1"/>
    <property type="molecule type" value="Genomic_DNA"/>
</dbReference>
<proteinExistence type="predicted"/>